<evidence type="ECO:0000313" key="7">
    <source>
        <dbReference type="EMBL" id="PKI84528.1"/>
    </source>
</evidence>
<dbReference type="InterPro" id="IPR036388">
    <property type="entry name" value="WH-like_DNA-bd_sf"/>
</dbReference>
<dbReference type="AlphaFoldDB" id="A0A2N1JDA4"/>
<dbReference type="EMBL" id="KZ454989">
    <property type="protein sequence ID" value="PKI84528.1"/>
    <property type="molecule type" value="Genomic_DNA"/>
</dbReference>
<dbReference type="GO" id="GO:0006511">
    <property type="term" value="P:ubiquitin-dependent protein catabolic process"/>
    <property type="evidence" value="ECO:0007669"/>
    <property type="project" value="InterPro"/>
</dbReference>
<dbReference type="STRING" id="2020962.A0A2N1JDA4"/>
<dbReference type="Pfam" id="PF00888">
    <property type="entry name" value="Cullin"/>
    <property type="match status" value="1"/>
</dbReference>
<dbReference type="SUPFAM" id="SSF75632">
    <property type="entry name" value="Cullin homology domain"/>
    <property type="match status" value="1"/>
</dbReference>
<dbReference type="InterPro" id="IPR036317">
    <property type="entry name" value="Cullin_homology_sf"/>
</dbReference>
<evidence type="ECO:0000313" key="8">
    <source>
        <dbReference type="Proteomes" id="UP000232875"/>
    </source>
</evidence>
<dbReference type="Pfam" id="PF10557">
    <property type="entry name" value="Cullin_Nedd8"/>
    <property type="match status" value="1"/>
</dbReference>
<dbReference type="Pfam" id="PF26557">
    <property type="entry name" value="Cullin_AB"/>
    <property type="match status" value="1"/>
</dbReference>
<dbReference type="PANTHER" id="PTHR11932">
    <property type="entry name" value="CULLIN"/>
    <property type="match status" value="1"/>
</dbReference>
<dbReference type="FunFam" id="1.10.10.10:FF:000014">
    <property type="entry name" value="Cullin 1"/>
    <property type="match status" value="1"/>
</dbReference>
<dbReference type="FunFam" id="1.20.1310.10:FF:000002">
    <property type="entry name" value="cullin-3 isoform X1"/>
    <property type="match status" value="1"/>
</dbReference>
<dbReference type="InterPro" id="IPR016159">
    <property type="entry name" value="Cullin_repeat-like_dom_sf"/>
</dbReference>
<dbReference type="InterPro" id="IPR059120">
    <property type="entry name" value="Cullin-like_AB"/>
</dbReference>
<dbReference type="InterPro" id="IPR016158">
    <property type="entry name" value="Cullin_homology"/>
</dbReference>
<dbReference type="Proteomes" id="UP000232875">
    <property type="component" value="Unassembled WGS sequence"/>
</dbReference>
<protein>
    <submittedName>
        <fullName evidence="7">Cul3p</fullName>
    </submittedName>
</protein>
<accession>A0A2N1JDA4</accession>
<dbReference type="FunFam" id="1.20.1310.10:FF:000001">
    <property type="entry name" value="Cullin 3"/>
    <property type="match status" value="1"/>
</dbReference>
<dbReference type="OrthoDB" id="27073at2759"/>
<evidence type="ECO:0000256" key="4">
    <source>
        <dbReference type="PROSITE-ProRule" id="PRU00330"/>
    </source>
</evidence>
<dbReference type="SMART" id="SM00182">
    <property type="entry name" value="CULLIN"/>
    <property type="match status" value="1"/>
</dbReference>
<gene>
    <name evidence="7" type="primary">CUL3</name>
    <name evidence="7" type="ORF">MVES_001643</name>
</gene>
<keyword evidence="3" id="KW-0832">Ubl conjugation</keyword>
<dbReference type="Gene3D" id="3.30.230.130">
    <property type="entry name" value="Cullin, Chain C, Domain 2"/>
    <property type="match status" value="1"/>
</dbReference>
<evidence type="ECO:0000259" key="6">
    <source>
        <dbReference type="PROSITE" id="PS50069"/>
    </source>
</evidence>
<dbReference type="InterPro" id="IPR045093">
    <property type="entry name" value="Cullin"/>
</dbReference>
<comment type="similarity">
    <text evidence="1 4 5">Belongs to the cullin family.</text>
</comment>
<name>A0A2N1JDA4_9BASI</name>
<dbReference type="InterPro" id="IPR036390">
    <property type="entry name" value="WH_DNA-bd_sf"/>
</dbReference>
<dbReference type="SUPFAM" id="SSF46785">
    <property type="entry name" value="Winged helix' DNA-binding domain"/>
    <property type="match status" value="1"/>
</dbReference>
<evidence type="ECO:0000256" key="3">
    <source>
        <dbReference type="ARBA" id="ARBA00022843"/>
    </source>
</evidence>
<dbReference type="SMART" id="SM00884">
    <property type="entry name" value="Cullin_Nedd8"/>
    <property type="match status" value="1"/>
</dbReference>
<dbReference type="InterPro" id="IPR001373">
    <property type="entry name" value="Cullin_N"/>
</dbReference>
<dbReference type="PROSITE" id="PS50069">
    <property type="entry name" value="CULLIN_2"/>
    <property type="match status" value="1"/>
</dbReference>
<evidence type="ECO:0000256" key="1">
    <source>
        <dbReference type="ARBA" id="ARBA00006019"/>
    </source>
</evidence>
<evidence type="ECO:0000256" key="2">
    <source>
        <dbReference type="ARBA" id="ARBA00022499"/>
    </source>
</evidence>
<dbReference type="Gene3D" id="1.20.1310.10">
    <property type="entry name" value="Cullin Repeats"/>
    <property type="match status" value="4"/>
</dbReference>
<reference evidence="7 8" key="1">
    <citation type="submission" date="2017-10" db="EMBL/GenBank/DDBJ databases">
        <title>A novel species of cold-tolerant Malassezia isolated from bats.</title>
        <authorList>
            <person name="Lorch J.M."/>
            <person name="Palmer J.M."/>
            <person name="Vanderwolf K.J."/>
            <person name="Schmidt K.Z."/>
            <person name="Verant M.L."/>
            <person name="Weller T.J."/>
            <person name="Blehert D.S."/>
        </authorList>
    </citation>
    <scope>NUCLEOTIDE SEQUENCE [LARGE SCALE GENOMIC DNA]</scope>
    <source>
        <strain evidence="7 8">NWHC:44797-103</strain>
    </source>
</reference>
<feature type="domain" description="Cullin family profile" evidence="6">
    <location>
        <begin position="445"/>
        <end position="671"/>
    </location>
</feature>
<dbReference type="InterPro" id="IPR019559">
    <property type="entry name" value="Cullin_neddylation_domain"/>
</dbReference>
<sequence>MSMGAPRQTRRFGARNQKLRAPRSHGLGVPIEDMWERLSVAITHIQHHNISKLSYEEHYRYAYNLILNQQGDMLYAGVRRQVTDHLIKQSDELLVPLFPLDAPTALAAEDAYKGKGKQENFIASVLCLLPESEQTGAILATIPANERFLNAVTSVWEDHCSCMGKLRDVLKYVDRVYVTNENELPIWELGMELFRDTIVRSTRVLFAPNLMVTLLRQIYCEREGASVERRSLKSVSDMLLALTQPGAQARSTVYQKDFEPLLLETTSEYYCAEAARLLAAGQATCYLQQAERRFAEEETRVHACLSAGTLAPLRAALERNLLTDHLEEVLAMADGGLVALLESDRRDDLERMYRLFSMVQTGLFALNKALRTYATIKGQAINDAARFPAESGPGATAELAMHWVSQVLQFKTRFDTVLYTSFRGDKSCGAAINEAFDSFVNMNPRAPEYISLFIHEHLKKGAKVTSDAGIEQVLDSTIAIFRFVHEKDMFERYYKLHLTQRLLHGRSVSDDVERGMIGKLKVECGHGYVQKLQGMLNDMKLSEEVLAAFHQRQAAHLAFQLNVHVLTATYWPIAAPQAPVFFSPLLRNACAAFEQFYAQRHRGRVLTWQPNLGSADVKVRFRARTHELVVSTFALVVLLLFEEEETLGYKTIRESTNIGDTDLQRTLQSLACAKYKILHKVPKGRTIHEDDTFHFNADFTAPLARIKIAQVAAKVETPTERKETAAKVEEERKSQVEACIVRVMKNRKTLSHNDLVNEVVRQLLPRFQPTPALIKKRIESLLEREFLEARTSLL</sequence>
<organism evidence="7 8">
    <name type="scientific">Malassezia vespertilionis</name>
    <dbReference type="NCBI Taxonomy" id="2020962"/>
    <lineage>
        <taxon>Eukaryota</taxon>
        <taxon>Fungi</taxon>
        <taxon>Dikarya</taxon>
        <taxon>Basidiomycota</taxon>
        <taxon>Ustilaginomycotina</taxon>
        <taxon>Malasseziomycetes</taxon>
        <taxon>Malasseziales</taxon>
        <taxon>Malasseziaceae</taxon>
        <taxon>Malassezia</taxon>
    </lineage>
</organism>
<dbReference type="SUPFAM" id="SSF74788">
    <property type="entry name" value="Cullin repeat-like"/>
    <property type="match status" value="1"/>
</dbReference>
<dbReference type="GO" id="GO:0031625">
    <property type="term" value="F:ubiquitin protein ligase binding"/>
    <property type="evidence" value="ECO:0007669"/>
    <property type="project" value="InterPro"/>
</dbReference>
<evidence type="ECO:0000256" key="5">
    <source>
        <dbReference type="RuleBase" id="RU003829"/>
    </source>
</evidence>
<keyword evidence="8" id="KW-1185">Reference proteome</keyword>
<proteinExistence type="inferred from homology"/>
<dbReference type="Gene3D" id="1.10.10.10">
    <property type="entry name" value="Winged helix-like DNA-binding domain superfamily/Winged helix DNA-binding domain"/>
    <property type="match status" value="1"/>
</dbReference>
<keyword evidence="2" id="KW-1017">Isopeptide bond</keyword>